<protein>
    <submittedName>
        <fullName evidence="1">Uncharacterized protein</fullName>
    </submittedName>
</protein>
<gene>
    <name evidence="1" type="ORF">MW046_08770</name>
</gene>
<dbReference type="AlphaFoldDB" id="A0A8T9ZZ67"/>
<name>A0A8T9ZZ67_9EURY</name>
<keyword evidence="2" id="KW-1185">Reference proteome</keyword>
<dbReference type="RefSeq" id="WP_247992738.1">
    <property type="nucleotide sequence ID" value="NZ_CP096019.1"/>
</dbReference>
<evidence type="ECO:0000313" key="1">
    <source>
        <dbReference type="EMBL" id="UPM42060.1"/>
    </source>
</evidence>
<reference evidence="1" key="1">
    <citation type="submission" date="2022-04" db="EMBL/GenBank/DDBJ databases">
        <title>Halocatena sp. nov., isolated from a salt lake.</title>
        <authorList>
            <person name="Cui H.-L."/>
        </authorList>
    </citation>
    <scope>NUCLEOTIDE SEQUENCE</scope>
    <source>
        <strain evidence="1">AD-1</strain>
    </source>
</reference>
<accession>A0A8T9ZZ67</accession>
<dbReference type="GeneID" id="71928135"/>
<dbReference type="EMBL" id="CP096019">
    <property type="protein sequence ID" value="UPM42060.1"/>
    <property type="molecule type" value="Genomic_DNA"/>
</dbReference>
<evidence type="ECO:0000313" key="2">
    <source>
        <dbReference type="Proteomes" id="UP000831768"/>
    </source>
</evidence>
<sequence length="273" mass="31555">MAEIKMYFGEIQTDESLPPLDIIAEQVKKSGLIEQEGRQLGIQEKSDRDEYYKSDDYFFVRYVQEVSENHPKIDGGRIQIGKNTPARMMRFLLTQDGKYACESTSQVEDSDALEYLIGKYSLKIDFECGRKNKFEPKRIEQFYDKAWKVRGLKLKRKNGIVDDVDLDTDIGSHVKNASNVAVRAEFSTEQQDEDLQRADIIDELVKLFDIYEVRRKDSSGNIHTIFHNGKYNIRYPSKLDIQQQSKEIHDVLLSMTDGSVQKSTNSQAKLQSF</sequence>
<dbReference type="Proteomes" id="UP000831768">
    <property type="component" value="Chromosome"/>
</dbReference>
<dbReference type="KEGG" id="haad:MW046_08770"/>
<organism evidence="1 2">
    <name type="scientific">Halocatena salina</name>
    <dbReference type="NCBI Taxonomy" id="2934340"/>
    <lineage>
        <taxon>Archaea</taxon>
        <taxon>Methanobacteriati</taxon>
        <taxon>Methanobacteriota</taxon>
        <taxon>Stenosarchaea group</taxon>
        <taxon>Halobacteria</taxon>
        <taxon>Halobacteriales</taxon>
        <taxon>Natronomonadaceae</taxon>
        <taxon>Halocatena</taxon>
    </lineage>
</organism>
<proteinExistence type="predicted"/>